<proteinExistence type="predicted"/>
<dbReference type="PANTHER" id="PTHR38111">
    <property type="entry name" value="ZN(2)-C6 FUNGAL-TYPE DOMAIN-CONTAINING PROTEIN-RELATED"/>
    <property type="match status" value="1"/>
</dbReference>
<protein>
    <submittedName>
        <fullName evidence="1">C6 finger domain-containing protein</fullName>
    </submittedName>
</protein>
<organism evidence="1 2">
    <name type="scientific">Phialemonium atrogriseum</name>
    <dbReference type="NCBI Taxonomy" id="1093897"/>
    <lineage>
        <taxon>Eukaryota</taxon>
        <taxon>Fungi</taxon>
        <taxon>Dikarya</taxon>
        <taxon>Ascomycota</taxon>
        <taxon>Pezizomycotina</taxon>
        <taxon>Sordariomycetes</taxon>
        <taxon>Sordariomycetidae</taxon>
        <taxon>Cephalothecales</taxon>
        <taxon>Cephalothecaceae</taxon>
        <taxon>Phialemonium</taxon>
    </lineage>
</organism>
<dbReference type="GeneID" id="85311950"/>
<dbReference type="InterPro" id="IPR053178">
    <property type="entry name" value="Osmoadaptation_assoc"/>
</dbReference>
<dbReference type="EMBL" id="MU839021">
    <property type="protein sequence ID" value="KAK1764274.1"/>
    <property type="molecule type" value="Genomic_DNA"/>
</dbReference>
<dbReference type="RefSeq" id="XP_060280487.1">
    <property type="nucleotide sequence ID" value="XM_060428763.1"/>
</dbReference>
<evidence type="ECO:0000313" key="2">
    <source>
        <dbReference type="Proteomes" id="UP001244011"/>
    </source>
</evidence>
<dbReference type="AlphaFoldDB" id="A0AAJ0BTM1"/>
<evidence type="ECO:0000313" key="1">
    <source>
        <dbReference type="EMBL" id="KAK1764274.1"/>
    </source>
</evidence>
<name>A0AAJ0BTM1_9PEZI</name>
<dbReference type="Proteomes" id="UP001244011">
    <property type="component" value="Unassembled WGS sequence"/>
</dbReference>
<reference evidence="1" key="1">
    <citation type="submission" date="2023-06" db="EMBL/GenBank/DDBJ databases">
        <title>Genome-scale phylogeny and comparative genomics of the fungal order Sordariales.</title>
        <authorList>
            <consortium name="Lawrence Berkeley National Laboratory"/>
            <person name="Hensen N."/>
            <person name="Bonometti L."/>
            <person name="Westerberg I."/>
            <person name="Brannstrom I.O."/>
            <person name="Guillou S."/>
            <person name="Cros-Aarteil S."/>
            <person name="Calhoun S."/>
            <person name="Haridas S."/>
            <person name="Kuo A."/>
            <person name="Mondo S."/>
            <person name="Pangilinan J."/>
            <person name="Riley R."/>
            <person name="Labutti K."/>
            <person name="Andreopoulos B."/>
            <person name="Lipzen A."/>
            <person name="Chen C."/>
            <person name="Yanf M."/>
            <person name="Daum C."/>
            <person name="Ng V."/>
            <person name="Clum A."/>
            <person name="Steindorff A."/>
            <person name="Ohm R."/>
            <person name="Martin F."/>
            <person name="Silar P."/>
            <person name="Natvig D."/>
            <person name="Lalanne C."/>
            <person name="Gautier V."/>
            <person name="Ament-Velasquez S.L."/>
            <person name="Kruys A."/>
            <person name="Hutchinson M.I."/>
            <person name="Powell A.J."/>
            <person name="Barry K."/>
            <person name="Miller A.N."/>
            <person name="Grigoriev I.V."/>
            <person name="Debuchy R."/>
            <person name="Gladieux P."/>
            <person name="Thoren M.H."/>
            <person name="Johannesson H."/>
        </authorList>
    </citation>
    <scope>NUCLEOTIDE SEQUENCE</scope>
    <source>
        <strain evidence="1">8032-3</strain>
    </source>
</reference>
<keyword evidence="2" id="KW-1185">Reference proteome</keyword>
<comment type="caution">
    <text evidence="1">The sequence shown here is derived from an EMBL/GenBank/DDBJ whole genome shotgun (WGS) entry which is preliminary data.</text>
</comment>
<gene>
    <name evidence="1" type="ORF">QBC33DRAFT_547651</name>
</gene>
<accession>A0AAJ0BTM1</accession>
<dbReference type="PANTHER" id="PTHR38111:SF2">
    <property type="entry name" value="FINGER DOMAIN PROTEIN, PUTATIVE (AFU_ORTHOLOGUE AFUA_1G01560)-RELATED"/>
    <property type="match status" value="1"/>
</dbReference>
<sequence length="465" mass="51498">MPTGPFDRRTKRSRCTQCATSHSKCSGHYPCTQCQRRRICCGFPTLPSSARGGIIALDRGKHLTAKTFTTKNAPQAPLPDMMGSYLYYFDIFIQRNNFTGREPSFLADVKSLMKVAHRPGEPGSPLLSAALALGSMQMHNLSVDTKRHVSLRFALESYAQSISGLRDAVSSISSHMDVLTRAGILWTTFFLGLFELMQDASGQLWLRHMVYGTSQALIASGPSACTSGSTRTFFIQARTFEVCRSIIFNESTFLSNPDWLQLTGNLLGDSLTGEWSPQDALLDLVVMCSNLRVRTAQFVEALSAPPTVDNITIAQQLAAEGFCLRDALESWKMESASSAATEDEIALAKTFFAATSIYLSGNYDYDMQLWQSFKIPIPILSLEDVTKHFDAIILFSRAALKGSSLSPLLFLFPLRVAGARAREIKQRQAVAEMLCRVKKDFVVAKAFLTELEGLWGRCDDLERQV</sequence>